<dbReference type="EMBL" id="FNTS01000002">
    <property type="protein sequence ID" value="SEE53904.1"/>
    <property type="molecule type" value="Genomic_DNA"/>
</dbReference>
<evidence type="ECO:0000313" key="3">
    <source>
        <dbReference type="Proteomes" id="UP000181661"/>
    </source>
</evidence>
<sequence>MSGFIQSHDYVPGMSGWIFNKDTGEFEIYSSSGNMSTDAQLITVTAGDWSDYDLPANALERLAFITAELDKIPADCRGGAEFTTEDISFDRDGSDVRTTLTYVRQETPDEVMARIEKGQLSVRINGLGGANFSIYHDGQLRVQFGILSEPGPFIVAGGKVYLRKEVIDKTSNAFS</sequence>
<protein>
    <recommendedName>
        <fullName evidence="5">DUF1983 domain-containing protein</fullName>
    </recommendedName>
</protein>
<gene>
    <name evidence="1" type="ORF">BFL40_27565</name>
    <name evidence="2" type="ORF">SAMN04515675_6116</name>
</gene>
<dbReference type="Proteomes" id="UP000181661">
    <property type="component" value="Unassembled WGS sequence"/>
</dbReference>
<evidence type="ECO:0000313" key="2">
    <source>
        <dbReference type="EMBL" id="SEE53904.1"/>
    </source>
</evidence>
<evidence type="ECO:0008006" key="5">
    <source>
        <dbReference type="Google" id="ProtNLM"/>
    </source>
</evidence>
<evidence type="ECO:0000313" key="1">
    <source>
        <dbReference type="EMBL" id="OIN45997.1"/>
    </source>
</evidence>
<comment type="caution">
    <text evidence="1">The sequence shown here is derived from an EMBL/GenBank/DDBJ whole genome shotgun (WGS) entry which is preliminary data.</text>
</comment>
<dbReference type="AlphaFoldDB" id="A0A1S2UHQ9"/>
<accession>A0A1S2UHQ9</accession>
<keyword evidence="4" id="KW-1185">Reference proteome</keyword>
<organism evidence="1 3">
    <name type="scientific">Pseudomonas costantinii</name>
    <dbReference type="NCBI Taxonomy" id="168469"/>
    <lineage>
        <taxon>Bacteria</taxon>
        <taxon>Pseudomonadati</taxon>
        <taxon>Pseudomonadota</taxon>
        <taxon>Gammaproteobacteria</taxon>
        <taxon>Pseudomonadales</taxon>
        <taxon>Pseudomonadaceae</taxon>
        <taxon>Pseudomonas</taxon>
    </lineage>
</organism>
<dbReference type="Proteomes" id="UP000182179">
    <property type="component" value="Unassembled WGS sequence"/>
</dbReference>
<proteinExistence type="predicted"/>
<dbReference type="EMBL" id="MDDR01000052">
    <property type="protein sequence ID" value="OIN45997.1"/>
    <property type="molecule type" value="Genomic_DNA"/>
</dbReference>
<reference evidence="1 3" key="1">
    <citation type="submission" date="2016-08" db="EMBL/GenBank/DDBJ databases">
        <title>Draft genome sequence of Pseudomonas costantinii LMG 22119, type strain isolated from cultivated mushroom (Agaricus bisporus) sporophores.</title>
        <authorList>
            <person name="Tambong J.T."/>
        </authorList>
    </citation>
    <scope>NUCLEOTIDE SEQUENCE [LARGE SCALE GENOMIC DNA]</scope>
    <source>
        <strain evidence="1 3">LMG 22119</strain>
    </source>
</reference>
<reference evidence="2 4" key="2">
    <citation type="submission" date="2016-10" db="EMBL/GenBank/DDBJ databases">
        <authorList>
            <person name="Varghese N."/>
            <person name="Submissions S."/>
        </authorList>
    </citation>
    <scope>NUCLEOTIDE SEQUENCE [LARGE SCALE GENOMIC DNA]</scope>
    <source>
        <strain evidence="2 4">BS2773</strain>
    </source>
</reference>
<evidence type="ECO:0000313" key="4">
    <source>
        <dbReference type="Proteomes" id="UP000182179"/>
    </source>
</evidence>
<name>A0A1S2UHQ9_9PSED</name>